<keyword evidence="22" id="KW-1003">Cell membrane</keyword>
<comment type="caution">
    <text evidence="24">The sequence shown here is derived from an EMBL/GenBank/DDBJ whole genome shotgun (WGS) entry which is preliminary data.</text>
</comment>
<dbReference type="SUPFAM" id="SSF81665">
    <property type="entry name" value="Calcium ATPase, transmembrane domain M"/>
    <property type="match status" value="1"/>
</dbReference>
<dbReference type="InterPro" id="IPR008250">
    <property type="entry name" value="ATPase_P-typ_transduc_dom_A_sf"/>
</dbReference>
<evidence type="ECO:0000256" key="20">
    <source>
        <dbReference type="ARBA" id="ARBA00033239"/>
    </source>
</evidence>
<keyword evidence="17" id="KW-0406">Ion transport</keyword>
<evidence type="ECO:0000256" key="12">
    <source>
        <dbReference type="ARBA" id="ARBA00022840"/>
    </source>
</evidence>
<feature type="transmembrane region" description="Helical" evidence="22">
    <location>
        <begin position="411"/>
        <end position="433"/>
    </location>
</feature>
<feature type="domain" description="HMA" evidence="23">
    <location>
        <begin position="4"/>
        <end position="70"/>
    </location>
</feature>
<evidence type="ECO:0000256" key="4">
    <source>
        <dbReference type="ARBA" id="ARBA00015102"/>
    </source>
</evidence>
<feature type="transmembrane region" description="Helical" evidence="22">
    <location>
        <begin position="198"/>
        <end position="217"/>
    </location>
</feature>
<keyword evidence="11" id="KW-0187">Copper transport</keyword>
<dbReference type="PROSITE" id="PS50846">
    <property type="entry name" value="HMA_2"/>
    <property type="match status" value="2"/>
</dbReference>
<keyword evidence="8 22" id="KW-0479">Metal-binding</keyword>
<evidence type="ECO:0000256" key="1">
    <source>
        <dbReference type="ARBA" id="ARBA00004127"/>
    </source>
</evidence>
<keyword evidence="13" id="KW-0460">Magnesium</keyword>
<dbReference type="Gene3D" id="3.40.1110.10">
    <property type="entry name" value="Calcium-transporting ATPase, cytoplasmic domain N"/>
    <property type="match status" value="1"/>
</dbReference>
<evidence type="ECO:0000256" key="21">
    <source>
        <dbReference type="ARBA" id="ARBA00049289"/>
    </source>
</evidence>
<keyword evidence="15 22" id="KW-1133">Transmembrane helix</keyword>
<feature type="transmembrane region" description="Helical" evidence="22">
    <location>
        <begin position="259"/>
        <end position="277"/>
    </location>
</feature>
<dbReference type="SFLD" id="SFLDS00003">
    <property type="entry name" value="Haloacid_Dehalogenase"/>
    <property type="match status" value="1"/>
</dbReference>
<reference evidence="24 25" key="1">
    <citation type="submission" date="2018-03" db="EMBL/GenBank/DDBJ databases">
        <title>Aerobic endospore-forming bacteria genome sequencing and assembly.</title>
        <authorList>
            <person name="Cavalcante D.A."/>
            <person name="Driks A."/>
            <person name="Putonti C."/>
            <person name="De-Souza M.T."/>
        </authorList>
    </citation>
    <scope>NUCLEOTIDE SEQUENCE [LARGE SCALE GENOMIC DNA]</scope>
    <source>
        <strain evidence="24 25">SDF0028</strain>
    </source>
</reference>
<evidence type="ECO:0000313" key="25">
    <source>
        <dbReference type="Proteomes" id="UP000316208"/>
    </source>
</evidence>
<accession>A0ABY3ASW6</accession>
<keyword evidence="6" id="KW-0597">Phosphoprotein</keyword>
<dbReference type="SUPFAM" id="SSF81653">
    <property type="entry name" value="Calcium ATPase, transduction domain A"/>
    <property type="match status" value="1"/>
</dbReference>
<sequence length="804" mass="86155">MAEKQATLPIEGMTCAACATRIEKGLNRMDGIAEASVNLASERAAVQYDGDAVTLQQVVDKIEHLGYKVPVETLDLQIEGMTCAACSTRIEKGLSRMQGVQTAAVNLATETAKVTFIGLKQEDILNKISQLGYTGRLKKEEGESEQESPTQRNMRRLRNTFLVSALLSIPLLWSMVGHFSFTSWIWVPEWFMHPWVQMVLAAPVQFIIGARFYVGAFKALRSGSANMDVLVALGTTSAYVYSVYLAWQWQIGELHHPEMYFETSAVLITLILLGKWLEASAKGRSSQAIRALMGLRAKMATVVRDGEQVEVPVEDVASGDLVLVRPGEKVPVDGIVVSGTSTVDESMLTGESVPVEKQAGDNVYGATVNAQGAFTMRATQVGSETALSQIIKIVEEAQGSKAPIQRIADKISGIFVPIVVGIAVLVFLIWYFAVEPGNFGVALSRTIAVLVIACPCALGLATPTSIMAGTGRAAEYGVLFRGGEHLEGAYRVQTVVLDKTGTVTEGAPSLTDVVLHDGNEDEKTELLTLLASAEKQSEHPLAQAIVKGLTEQGISTVEPDSFRAEPGYGIAAEVNGHQIIVGTRRWMEKNGVASGDAEGTLQDMEQAGKTAMLIAVDGSWKGIVAVADQVKASSKKAIERLHQMGIRVVMMTGDNTRTARAIASQVGIDDVFAEVLPEQKAQHVRELQQRGSVVAMVGDGINDAPALAAADIGFAIGTGTDVAMETAGVTLMRGDLNGIADAMEMSRRTMRNIKQNLFWALVYNTIGIPIAAIGLLAPWLAGAAMAFSSVSVVLNALRLQRIKL</sequence>
<evidence type="ECO:0000256" key="19">
    <source>
        <dbReference type="ARBA" id="ARBA00029719"/>
    </source>
</evidence>
<dbReference type="Gene3D" id="3.40.50.1000">
    <property type="entry name" value="HAD superfamily/HAD-like"/>
    <property type="match status" value="1"/>
</dbReference>
<dbReference type="CDD" id="cd02094">
    <property type="entry name" value="P-type_ATPase_Cu-like"/>
    <property type="match status" value="1"/>
</dbReference>
<comment type="subcellular location">
    <subcellularLocation>
        <location evidence="22">Cell membrane</location>
    </subcellularLocation>
    <subcellularLocation>
        <location evidence="1">Endomembrane system</location>
        <topology evidence="1">Multi-pass membrane protein</topology>
    </subcellularLocation>
</comment>
<dbReference type="PANTHER" id="PTHR43520">
    <property type="entry name" value="ATP7, ISOFORM B"/>
    <property type="match status" value="1"/>
</dbReference>
<feature type="domain" description="HMA" evidence="23">
    <location>
        <begin position="72"/>
        <end position="136"/>
    </location>
</feature>
<evidence type="ECO:0000256" key="3">
    <source>
        <dbReference type="ARBA" id="ARBA00012517"/>
    </source>
</evidence>
<keyword evidence="9" id="KW-0677">Repeat</keyword>
<dbReference type="Gene3D" id="2.70.150.10">
    <property type="entry name" value="Calcium-transporting ATPase, cytoplasmic transduction domain A"/>
    <property type="match status" value="1"/>
</dbReference>
<evidence type="ECO:0000256" key="10">
    <source>
        <dbReference type="ARBA" id="ARBA00022741"/>
    </source>
</evidence>
<dbReference type="InterPro" id="IPR006121">
    <property type="entry name" value="HMA_dom"/>
</dbReference>
<dbReference type="SUPFAM" id="SSF55008">
    <property type="entry name" value="HMA, heavy metal-associated domain"/>
    <property type="match status" value="2"/>
</dbReference>
<evidence type="ECO:0000256" key="6">
    <source>
        <dbReference type="ARBA" id="ARBA00022553"/>
    </source>
</evidence>
<comment type="catalytic activity">
    <reaction evidence="21">
        <text>Cu(+)(in) + ATP + H2O = Cu(+)(out) + ADP + phosphate + H(+)</text>
        <dbReference type="Rhea" id="RHEA:25792"/>
        <dbReference type="ChEBI" id="CHEBI:15377"/>
        <dbReference type="ChEBI" id="CHEBI:15378"/>
        <dbReference type="ChEBI" id="CHEBI:30616"/>
        <dbReference type="ChEBI" id="CHEBI:43474"/>
        <dbReference type="ChEBI" id="CHEBI:49552"/>
        <dbReference type="ChEBI" id="CHEBI:456216"/>
        <dbReference type="EC" id="7.2.2.8"/>
    </reaction>
</comment>
<dbReference type="EMBL" id="SADY01000002">
    <property type="protein sequence ID" value="TQR45889.1"/>
    <property type="molecule type" value="Genomic_DNA"/>
</dbReference>
<keyword evidence="18 22" id="KW-0472">Membrane</keyword>
<evidence type="ECO:0000256" key="7">
    <source>
        <dbReference type="ARBA" id="ARBA00022692"/>
    </source>
</evidence>
<organism evidence="24 25">
    <name type="scientific">Paenibacillus popilliae</name>
    <name type="common">Bacillus popilliae</name>
    <dbReference type="NCBI Taxonomy" id="78057"/>
    <lineage>
        <taxon>Bacteria</taxon>
        <taxon>Bacillati</taxon>
        <taxon>Bacillota</taxon>
        <taxon>Bacilli</taxon>
        <taxon>Bacillales</taxon>
        <taxon>Paenibacillaceae</taxon>
        <taxon>Paenibacillus</taxon>
    </lineage>
</organism>
<dbReference type="InterPro" id="IPR018303">
    <property type="entry name" value="ATPase_P-typ_P_site"/>
</dbReference>
<dbReference type="InterPro" id="IPR023299">
    <property type="entry name" value="ATPase_P-typ_cyto_dom_N"/>
</dbReference>
<dbReference type="PROSITE" id="PS01047">
    <property type="entry name" value="HMA_1"/>
    <property type="match status" value="2"/>
</dbReference>
<evidence type="ECO:0000256" key="14">
    <source>
        <dbReference type="ARBA" id="ARBA00022967"/>
    </source>
</evidence>
<dbReference type="PRINTS" id="PR00119">
    <property type="entry name" value="CATATPASE"/>
</dbReference>
<keyword evidence="7 22" id="KW-0812">Transmembrane</keyword>
<keyword evidence="25" id="KW-1185">Reference proteome</keyword>
<feature type="transmembrane region" description="Helical" evidence="22">
    <location>
        <begin position="439"/>
        <end position="462"/>
    </location>
</feature>
<dbReference type="RefSeq" id="WP_142543655.1">
    <property type="nucleotide sequence ID" value="NZ_SADY01000002.1"/>
</dbReference>
<dbReference type="InterPro" id="IPR059000">
    <property type="entry name" value="ATPase_P-type_domA"/>
</dbReference>
<dbReference type="NCBIfam" id="TIGR00003">
    <property type="entry name" value="copper ion binding protein"/>
    <property type="match status" value="2"/>
</dbReference>
<feature type="transmembrane region" description="Helical" evidence="22">
    <location>
        <begin position="229"/>
        <end position="247"/>
    </location>
</feature>
<dbReference type="InterPro" id="IPR006122">
    <property type="entry name" value="HMA_Cu_ion-bd"/>
</dbReference>
<dbReference type="PRINTS" id="PR00943">
    <property type="entry name" value="CUATPASE"/>
</dbReference>
<comment type="similarity">
    <text evidence="2 22">Belongs to the cation transport ATPase (P-type) (TC 3.A.3) family. Type IB subfamily.</text>
</comment>
<evidence type="ECO:0000256" key="2">
    <source>
        <dbReference type="ARBA" id="ARBA00006024"/>
    </source>
</evidence>
<dbReference type="Pfam" id="PF00403">
    <property type="entry name" value="HMA"/>
    <property type="match status" value="2"/>
</dbReference>
<dbReference type="Pfam" id="PF00702">
    <property type="entry name" value="Hydrolase"/>
    <property type="match status" value="1"/>
</dbReference>
<evidence type="ECO:0000259" key="23">
    <source>
        <dbReference type="PROSITE" id="PS50846"/>
    </source>
</evidence>
<evidence type="ECO:0000256" key="15">
    <source>
        <dbReference type="ARBA" id="ARBA00022989"/>
    </source>
</evidence>
<evidence type="ECO:0000256" key="5">
    <source>
        <dbReference type="ARBA" id="ARBA00022448"/>
    </source>
</evidence>
<dbReference type="InterPro" id="IPR036163">
    <property type="entry name" value="HMA_dom_sf"/>
</dbReference>
<dbReference type="InterPro" id="IPR044492">
    <property type="entry name" value="P_typ_ATPase_HD_dom"/>
</dbReference>
<dbReference type="Proteomes" id="UP000316208">
    <property type="component" value="Unassembled WGS sequence"/>
</dbReference>
<evidence type="ECO:0000256" key="18">
    <source>
        <dbReference type="ARBA" id="ARBA00023136"/>
    </source>
</evidence>
<keyword evidence="16" id="KW-0186">Copper</keyword>
<keyword evidence="10 22" id="KW-0547">Nucleotide-binding</keyword>
<dbReference type="CDD" id="cd00371">
    <property type="entry name" value="HMA"/>
    <property type="match status" value="2"/>
</dbReference>
<feature type="transmembrane region" description="Helical" evidence="22">
    <location>
        <begin position="161"/>
        <end position="186"/>
    </location>
</feature>
<dbReference type="Gene3D" id="3.30.70.100">
    <property type="match status" value="2"/>
</dbReference>
<evidence type="ECO:0000313" key="24">
    <source>
        <dbReference type="EMBL" id="TQR45889.1"/>
    </source>
</evidence>
<dbReference type="NCBIfam" id="TIGR01525">
    <property type="entry name" value="ATPase-IB_hvy"/>
    <property type="match status" value="1"/>
</dbReference>
<dbReference type="SFLD" id="SFLDF00027">
    <property type="entry name" value="p-type_atpase"/>
    <property type="match status" value="1"/>
</dbReference>
<gene>
    <name evidence="24" type="ORF">C7Y44_09275</name>
</gene>
<dbReference type="PROSITE" id="PS00154">
    <property type="entry name" value="ATPASE_E1_E2"/>
    <property type="match status" value="1"/>
</dbReference>
<evidence type="ECO:0000256" key="11">
    <source>
        <dbReference type="ARBA" id="ARBA00022796"/>
    </source>
</evidence>
<dbReference type="PRINTS" id="PR00942">
    <property type="entry name" value="CUATPASEI"/>
</dbReference>
<protein>
    <recommendedName>
        <fullName evidence="4">Copper-exporting P-type ATPase</fullName>
        <ecNumber evidence="3">7.2.2.8</ecNumber>
    </recommendedName>
    <alternativeName>
        <fullName evidence="19">Copper-exporting P-type ATPase A</fullName>
    </alternativeName>
    <alternativeName>
        <fullName evidence="20">Cu(+)-exporting ATPase</fullName>
    </alternativeName>
</protein>
<dbReference type="InterPro" id="IPR023298">
    <property type="entry name" value="ATPase_P-typ_TM_dom_sf"/>
</dbReference>
<evidence type="ECO:0000256" key="8">
    <source>
        <dbReference type="ARBA" id="ARBA00022723"/>
    </source>
</evidence>
<keyword evidence="12 22" id="KW-0067">ATP-binding</keyword>
<dbReference type="PANTHER" id="PTHR43520:SF8">
    <property type="entry name" value="P-TYPE CU(+) TRANSPORTER"/>
    <property type="match status" value="1"/>
</dbReference>
<dbReference type="NCBIfam" id="TIGR01511">
    <property type="entry name" value="ATPase-IB1_Cu"/>
    <property type="match status" value="1"/>
</dbReference>
<dbReference type="InterPro" id="IPR001757">
    <property type="entry name" value="P_typ_ATPase"/>
</dbReference>
<dbReference type="Pfam" id="PF00122">
    <property type="entry name" value="E1-E2_ATPase"/>
    <property type="match status" value="1"/>
</dbReference>
<dbReference type="InterPro" id="IPR023214">
    <property type="entry name" value="HAD_sf"/>
</dbReference>
<keyword evidence="14" id="KW-1278">Translocase</keyword>
<evidence type="ECO:0000256" key="17">
    <source>
        <dbReference type="ARBA" id="ARBA00023065"/>
    </source>
</evidence>
<dbReference type="SFLD" id="SFLDG00002">
    <property type="entry name" value="C1.7:_P-type_atpase_like"/>
    <property type="match status" value="1"/>
</dbReference>
<evidence type="ECO:0000256" key="16">
    <source>
        <dbReference type="ARBA" id="ARBA00023008"/>
    </source>
</evidence>
<evidence type="ECO:0000256" key="22">
    <source>
        <dbReference type="RuleBase" id="RU362081"/>
    </source>
</evidence>
<dbReference type="InterPro" id="IPR017969">
    <property type="entry name" value="Heavy-metal-associated_CS"/>
</dbReference>
<dbReference type="SUPFAM" id="SSF56784">
    <property type="entry name" value="HAD-like"/>
    <property type="match status" value="1"/>
</dbReference>
<proteinExistence type="inferred from homology"/>
<name>A0ABY3ASW6_PAEPP</name>
<evidence type="ECO:0000256" key="13">
    <source>
        <dbReference type="ARBA" id="ARBA00022842"/>
    </source>
</evidence>
<keyword evidence="5" id="KW-0813">Transport</keyword>
<evidence type="ECO:0000256" key="9">
    <source>
        <dbReference type="ARBA" id="ARBA00022737"/>
    </source>
</evidence>
<feature type="transmembrane region" description="Helical" evidence="22">
    <location>
        <begin position="756"/>
        <end position="773"/>
    </location>
</feature>
<dbReference type="InterPro" id="IPR027256">
    <property type="entry name" value="P-typ_ATPase_IB"/>
</dbReference>
<dbReference type="InterPro" id="IPR036412">
    <property type="entry name" value="HAD-like_sf"/>
</dbReference>
<dbReference type="EC" id="7.2.2.8" evidence="3"/>
<dbReference type="NCBIfam" id="TIGR01494">
    <property type="entry name" value="ATPase_P-type"/>
    <property type="match status" value="1"/>
</dbReference>